<name>A0AA96WI89_9CYAN</name>
<dbReference type="Pfam" id="PF13767">
    <property type="entry name" value="DUF4168"/>
    <property type="match status" value="1"/>
</dbReference>
<dbReference type="AlphaFoldDB" id="A0AA96WI89"/>
<evidence type="ECO:0000313" key="2">
    <source>
        <dbReference type="EMBL" id="WNZ26018.1"/>
    </source>
</evidence>
<accession>A0AA96WI89</accession>
<reference evidence="2" key="1">
    <citation type="submission" date="2020-05" db="EMBL/GenBank/DDBJ databases">
        <authorList>
            <person name="Zhu T."/>
            <person name="Keshari N."/>
            <person name="Lu X."/>
        </authorList>
    </citation>
    <scope>NUCLEOTIDE SEQUENCE</scope>
    <source>
        <strain evidence="2">NK1-12</strain>
    </source>
</reference>
<protein>
    <submittedName>
        <fullName evidence="2">DUF4168 domain-containing protein</fullName>
    </submittedName>
</protein>
<sequence>MITVLRPLPRCSIRLLLQVLVVGILSSVGVLLEVTPSSSPTSSSLTSLSFTVGRVAFAQSVSDQEVQSYARSVLAIEPIRQAAYNKIKQMSGSSDVPVVACHRPSSLSDLPDTIRDIAVDYCNQAIAIVERNNLTITRFNQITVAHQANPDLSNRIQQVINQLQSNGQ</sequence>
<dbReference type="RefSeq" id="WP_316432212.1">
    <property type="nucleotide sequence ID" value="NZ_CP053586.1"/>
</dbReference>
<evidence type="ECO:0000259" key="1">
    <source>
        <dbReference type="Pfam" id="PF13767"/>
    </source>
</evidence>
<gene>
    <name evidence="2" type="ORF">HJG54_26470</name>
</gene>
<proteinExistence type="predicted"/>
<dbReference type="EMBL" id="CP053586">
    <property type="protein sequence ID" value="WNZ26018.1"/>
    <property type="molecule type" value="Genomic_DNA"/>
</dbReference>
<dbReference type="InterPro" id="IPR025433">
    <property type="entry name" value="DUF4168"/>
</dbReference>
<organism evidence="2">
    <name type="scientific">Leptolyngbya sp. NK1-12</name>
    <dbReference type="NCBI Taxonomy" id="2547451"/>
    <lineage>
        <taxon>Bacteria</taxon>
        <taxon>Bacillati</taxon>
        <taxon>Cyanobacteriota</taxon>
        <taxon>Cyanophyceae</taxon>
        <taxon>Leptolyngbyales</taxon>
        <taxon>Leptolyngbyaceae</taxon>
        <taxon>Leptolyngbya group</taxon>
        <taxon>Leptolyngbya</taxon>
    </lineage>
</organism>
<feature type="domain" description="DUF4168" evidence="1">
    <location>
        <begin position="62"/>
        <end position="156"/>
    </location>
</feature>